<reference evidence="1 2" key="1">
    <citation type="submission" date="2024-04" db="EMBL/GenBank/DDBJ databases">
        <title>Flavobacterium sp. DGU11 16S ribosomal RNA gene Genome sequencing and assembly.</title>
        <authorList>
            <person name="Park S."/>
        </authorList>
    </citation>
    <scope>NUCLEOTIDE SEQUENCE [LARGE SCALE GENOMIC DNA]</scope>
    <source>
        <strain evidence="1 2">DGU11</strain>
    </source>
</reference>
<name>A0ABU9HS54_9FLAO</name>
<proteinExistence type="predicted"/>
<evidence type="ECO:0000313" key="1">
    <source>
        <dbReference type="EMBL" id="MEL1242987.1"/>
    </source>
</evidence>
<dbReference type="RefSeq" id="WP_341695305.1">
    <property type="nucleotide sequence ID" value="NZ_JBBYHR010000001.1"/>
</dbReference>
<keyword evidence="2" id="KW-1185">Reference proteome</keyword>
<dbReference type="EMBL" id="JBBYHR010000001">
    <property type="protein sequence ID" value="MEL1242987.1"/>
    <property type="molecule type" value="Genomic_DNA"/>
</dbReference>
<protein>
    <submittedName>
        <fullName evidence="1">Uncharacterized protein</fullName>
    </submittedName>
</protein>
<sequence>MGRETILHGRIALTYDKAEQNASRSFISTLKNDDSYPWIRKGMFGFGPKERPYYYERPIIGFAANYKALEPHFTAFIIKFEHVLRNIHFLDVKLQMETEYFGTYNFYWRSKTHYADAKVEDKLVETDEWFFGQGYRSMHGTLGDDANEYFGADLGFIYPVIFEKEVLDHFDKAFEDSENLTVGEKIYIPRLFEYKPDTEKSKDDKLYDVIVNYAVSTGTEYGWEPGKGYWVKKT</sequence>
<gene>
    <name evidence="1" type="ORF">AAEO56_01825</name>
</gene>
<accession>A0ABU9HS54</accession>
<organism evidence="1 2">
    <name type="scientific">Flavobacterium arundinis</name>
    <dbReference type="NCBI Taxonomy" id="3139143"/>
    <lineage>
        <taxon>Bacteria</taxon>
        <taxon>Pseudomonadati</taxon>
        <taxon>Bacteroidota</taxon>
        <taxon>Flavobacteriia</taxon>
        <taxon>Flavobacteriales</taxon>
        <taxon>Flavobacteriaceae</taxon>
        <taxon>Flavobacterium</taxon>
    </lineage>
</organism>
<comment type="caution">
    <text evidence="1">The sequence shown here is derived from an EMBL/GenBank/DDBJ whole genome shotgun (WGS) entry which is preliminary data.</text>
</comment>
<dbReference type="Proteomes" id="UP001464555">
    <property type="component" value="Unassembled WGS sequence"/>
</dbReference>
<evidence type="ECO:0000313" key="2">
    <source>
        <dbReference type="Proteomes" id="UP001464555"/>
    </source>
</evidence>